<evidence type="ECO:0000256" key="4">
    <source>
        <dbReference type="ARBA" id="ARBA00022679"/>
    </source>
</evidence>
<dbReference type="PROSITE" id="PS00012">
    <property type="entry name" value="PHOSPHOPANTETHEINE"/>
    <property type="match status" value="4"/>
</dbReference>
<evidence type="ECO:0000256" key="7">
    <source>
        <dbReference type="ARBA" id="ARBA00023315"/>
    </source>
</evidence>
<dbReference type="SMART" id="SM00824">
    <property type="entry name" value="PKS_TE"/>
    <property type="match status" value="1"/>
</dbReference>
<dbReference type="CDD" id="cd08952">
    <property type="entry name" value="KR_1_SDR_x"/>
    <property type="match status" value="3"/>
</dbReference>
<evidence type="ECO:0000259" key="10">
    <source>
        <dbReference type="PROSITE" id="PS52004"/>
    </source>
</evidence>
<dbReference type="PROSITE" id="PS00606">
    <property type="entry name" value="KS3_1"/>
    <property type="match status" value="4"/>
</dbReference>
<keyword evidence="5" id="KW-0045">Antibiotic biosynthesis</keyword>
<dbReference type="SMART" id="SM00823">
    <property type="entry name" value="PKS_PP"/>
    <property type="match status" value="4"/>
</dbReference>
<dbReference type="Gene3D" id="3.30.70.3290">
    <property type="match status" value="4"/>
</dbReference>
<dbReference type="SMART" id="SM00825">
    <property type="entry name" value="PKS_KS"/>
    <property type="match status" value="4"/>
</dbReference>
<dbReference type="InterPro" id="IPR036736">
    <property type="entry name" value="ACP-like_sf"/>
</dbReference>
<feature type="domain" description="Ketosynthase family 3 (KS3)" evidence="10">
    <location>
        <begin position="3085"/>
        <end position="3511"/>
    </location>
</feature>
<dbReference type="Pfam" id="PF08659">
    <property type="entry name" value="KR"/>
    <property type="match status" value="4"/>
</dbReference>
<dbReference type="InterPro" id="IPR020802">
    <property type="entry name" value="TesA-like"/>
</dbReference>
<dbReference type="InterPro" id="IPR057326">
    <property type="entry name" value="KR_dom"/>
</dbReference>
<dbReference type="Pfam" id="PF08990">
    <property type="entry name" value="Docking"/>
    <property type="match status" value="1"/>
</dbReference>
<keyword evidence="12" id="KW-1185">Reference proteome</keyword>
<dbReference type="InterPro" id="IPR014043">
    <property type="entry name" value="Acyl_transferase_dom"/>
</dbReference>
<dbReference type="SUPFAM" id="SSF53901">
    <property type="entry name" value="Thiolase-like"/>
    <property type="match status" value="4"/>
</dbReference>
<evidence type="ECO:0000256" key="8">
    <source>
        <dbReference type="SAM" id="MobiDB-lite"/>
    </source>
</evidence>
<dbReference type="SUPFAM" id="SSF52151">
    <property type="entry name" value="FabD/lysophospholipase-like"/>
    <property type="match status" value="4"/>
</dbReference>
<dbReference type="InterPro" id="IPR016035">
    <property type="entry name" value="Acyl_Trfase/lysoPLipase"/>
</dbReference>
<feature type="domain" description="Carrier" evidence="9">
    <location>
        <begin position="1484"/>
        <end position="1559"/>
    </location>
</feature>
<sequence length="6386" mass="657442">MADEGKLREYLKRVTADLHQTRQELRDVEAARTEPIAIVGIGCRYPGGVASPEDLWALVEEGADAVAGFPTDRGWDLDRLYHPDPDHPGTSYSDQGGFLYDAPRFDGAVFGISPAEALAMDPQQRLLLETSWEAFERAGIDPTTARGSRTGVFAGVMYHDYASRLVAIPEASAGFVGTGNTGSVISGRVSYVLGLQGPAVTVDTACSSSLVTLHLACQALRAGECDRALAGGVTVMATPTTFVNFSAQKGLAADGRCKSFAESADGTGWSEGAAMLLVERLSDAQRLGHPVLAVVRGSAVNQDGASSGLTAPNGPSQQRVIADALAAAGLTPVDVDAVEAHGTGTTLGDPIEAQALLATYGAAERDEPLFLGSVKSNLGHTQAAAGAAGVIKMIMAMRHGVLPASLHAGEPSSRIDWSAGAVSLLASAREWPEVGDRPRRAAVSSFGISGTNAHVVLESAPGVSGGTRLPSSVSDGTRPLADGGEPDVSGGTRLPLGVSGGPRLVQPWVLSARSSGALRGQAERLAAWAREHDGFVTSGVAAGLVRTRASLEHRAVVVGDRDELLAGLDAIAEGKPTGQAVSGLAGSVRPGPVFVFPGQGAQWAGMARTLVGEEPVFAEALAECCAALEPHLGWDLHAALLDGGDESFDVVGVQCASWAVMVALAKLWASWGVTPSAVVGHSQGEIAAAVVAGGLTVEQGARVVVRRAAIIREHLAGHGAMASVPLPAAQLELPDGLSIAAVNGPASTVVSGDVEAVEAFLAASPVEAKRIAVDYASHSQHVDAVVDTITTELDGLTPQTSTTPLFSTVRAELLDTTAMDAGYWAENLRRPVQLQHAVEALVERGHSIFMEVSPHPVLTGPVGDTAPDALVVGTLRRDHGTRQQALLALAALYVRGITPDWDAVIGEATPVKDLPTYAFDRRHYWPETPAWADPAPGIGGSAVEQRFWDAVERGDVDAVGTTLAVGTDRPLHEVLPALADWHRDARRTATVDGWRYRIAWRPVTDLPRPALTGRWLVVVLEAGVDGVEVIGDALTRAGATPVVVATPTQDRSAVADALRDAVDEEPVAGVLSLLVLDETPLPGHPAVPAGFAATLALVQGLGDAKVGAPLWCLTRGAVATSRAEGLDHPHQALVWGLGQVMGLEYPQRWGGLVDLPPDLDATAADRLAAVVAGPTEDQLAIRPSGVLARRLDRAPLRDATPTRSWNPHGTVLVTGGTGALGGHVARWAARRGAAHLVLTSRRGDAAAGAAELREELAALGARVTIAACDVADRDALAALLDGIDDLSAVVHTAAALHDSVIEALTPVEVEYALRPKVAGTAHLDELTRDRDLDAFVLFSSISASFGTPGQGNYAPGNAFLDAFAVHRRGLGLPATAIAWGAWAEGGMAEGELGELLSRHGMPEMAPDLALAVMEQAVEHDEPFLTVADVEWDRFHVAFTATRPSPLLSEIPDVVALGATTTTGDEPGDDVASRLRALPAAERDRALLGLVRDQVAAVLGHTGAEDVPAERAFSDLGFDSVTAVELRNRLGTATGVRLPVTLVFDHPTPRALADHLAAGITGTDAGVGPTPAVVGPATDDDPIAIVGMACRFPGGVDTPEALWEALVADRDLMSDFPADRGWDLDRLHDPDPDHPGTTYTRTGGFLDDPGAFDASLFGISPREALGMDPQQRFVLETAWEACERAGVDPTSLRGTRTGVFIGTNGQDYGALLVGAGGSDGYVATGNTASVLSGRLSYTFGLEGPAVTLDTACSASLVALHWAAHALRSGECTAALVGGVTVMATPGLFVEFARQRGLSVDGRCKAFAAAADGTGFSEGIGMLLVERLSDAERLGHEVLAVVRGSAVNQDGASNGLTAPNGPSQQRVIRAALAAGGLGPADVDAVEAHGTGTTLGDPIEAQALLATYGAVERSEPLWLGSVKSNIGHTQAAAGVAGVIKMVEALRHGVLPASLHVDEPSPHVEWSAGAVELLTASRAWPETGDRPRRAGVSSFGVSGTNAHVVLEAPPATSGVSDGPLLTSDVRTAPLAQPWVLSARSAGALAGQARRLAAWARENSGFLTSGVAAGLVRTRASLEHRAVVVGDRDGLLAGLDAVALGEPAPSAVSGVLRGDPDPSVVFVFPGQGAQWVGMAAALVGEEPVFADALGECCAALEPMLGWDLYAALVDGGDESFDVVGVQCASWAVMVALAKLWRSWGVMPSAVVGHSQGEIAAAVVAGGLSVEQGARVVARRATVIREHLAGHGAMASVPLPAGELELPDGLSIAAVNGPASTVVSGDVPAVEAFIAQSPVEVKRIAVDYASHSQHVDAVVDTITRELDGLSPVTGAIPLFSTVRAELLDTADMDAGYWAENLRRPVQLQQAVEALAEQGHGIFVEVSPHPVLTGPVGDTAPDALVVGTLRRDHGTRRQALLALAALHVRGVTPDWDAVIGDAEPVTGLPTYAFDHRHYWPTVDPAAVAATVAAATNPDEAAFWAAVESEDPDALAAALDGELTDPVRSALPDLARWRRGRRERATLDGWRHRERWTPRASADGRPAGRWLLLTPPDGPDLAAAFDDATVLTVPEDVDRADLAARLVAEAPDGVLSLLALGPADGDTAHRAATHAARLATTVRALTDAGGAARLWVATRGAVTTGRADRVTDPAGAALWGLGRVVALEHPDRWGGLVDLPDALDDRAVARLADALAAGTEDQLALRPTGVSVRRLEPAPAPDVDGAWTPRGTVLITGGTGGVGSQVARHLARLGAPHLLLTGRRGPDTPGVDDLVAELAAQGTEVTVAACDVADRDALAALLDDVPADRPLSAVLHAAGVLDDGVVDALTPDRFATVLAPKVAAAEHLDALTGDLDAFVLFSSLAGAIGSAGQGNYAAANAVLDALAARRRADGRPATAIAWGAWGGGGLAEVGPQEERLRRAGLRPMDPARASTALTDAVTAGDTTLVVADVDWPRFAAGFTAARPSPLLAAYAADREEDAPEDASPWSALLADLPAGERTAAATAFVTKRAAAVLGHAEADLDPDRPFRDLGIDSLTAVELRNSLGAAVGRALPSTLVFDHPTPAAVAGHLLELTGDATVETVPTAPAPVAVDPDDPVVVVAVSCRLPGGADSPETLWDLLADGVDAVGDLPEDRGWDLDALYDPDPGASGTSYVRAGAFVRDAPDFDPGLFGISPREALAMDPQQRLLLELGWEAFERAGIDPTSLRGSATGVFAGVNYQDYPSLLGMAAQDGAEGFMVTGSAGSVISGRVAYTFGLEGPAVTVDTACSASLVALHLAAQALRGGECDLALVGGVTVMSTPGMLIGFSRQRGLAADGRCKPFADAADGTGWGEGAATVLVERLSDARRRGHPVLAVLRGSAMNSDGASNGLSAPSGPAQQRVIRAALTAAGLAPGDVDAVEAHGTGTTLGDPIEAGALLATYGRDRDRPLWLGSVKSNLGHTQAAAGVAGVVKAVLSLQHDRLPRTLHVDAPSTHVDWSAGDVRLLTDAVDWPRDPARPRRIGVSAFGVSGTNAHAVLEEAPPVDEPIPVPDGGSGPVAIPVSGHDPEALAAAAGRLAAAVPDRSLPVFARAAALDRAHLEHRAVVVADDPAAARAGLTALAGGEPAPDAVVGRARGRTRLAMLFTGQGAQRAGAGRELYAALPVFAAALDEICAAADRHLDRPLRDLVLADPGTADAALLDRTEYTQPALFALEVALARQLAAWGIRPDVVAGHSVGEITAAHVAGALDLDDAVALVVARGAILAAAPAGGAMTAIEASAEEVAPLLAGRDGVDLAAVNGPRAVVVAGGPDEVAAVVAALGDRRSRALTVSHAFHSPHMDPVLDRFRPAASGLTARPATVPVVSALTGDVVDPAELADPGHWVRHVRGTVRFADALTALGGRGVTTYLEVGPDAVLAAMARTVVPDAHVVTTLRDGQPETRALTTALAQLHVAGRSPDWDAVLPGAGHVDLPTYPFRRRRFWPEIDPAALPAASADEAGFWAAVDAGDPHAVADVLGVGPAEVGGGVIVEPAAALAPAVPLLAAWRQARRRTGPERWRHAETWQPADPGPPTAGGTWWLVTPDGGTDGPEAELVRRALTGTGADVVAVATDALPDGAPDGIVLVVGADPTHPATVPAATTAALALVQAGAGRLWCVTRGAVTTAGDDPVVSPAAAQLWGLGRVAVLEHLQRWGGVVDLPALPATSDPATALAACLTGAHGETELAVRGRGVLARRLRPEPAGGETAPVRLDGTVLVTGGTGALGGHVARWAVDAGAEHVLLLSRRGADAPGAAALRGDLEQRGARVTLAAADAADRDALAAALAAVPADVPLRAVVHTAAVLDDGMLDALDADRLATVLRAKVDAAVLLDELTAAADLAAFVLFSAFAGAVGGPGQGSYAAANAHLDALAARRRATGRPATAIAWGAWAGDGMAAADEVAVRLRRSGIVPMAPTAAVRALDTAVARGDTTVVVADVDWPVFAVAHPARVLDGIPAVRRARADATPSAPSGADEAARTWADTATPESALAAVQDAVRTVLGYAEDVEPDRAFADLGVDSLTAVELRHRLAATTGLALETTVVFDHPDPTALARHLLERTGAGGATTAGPVAAALDDDPVVVVGTACRFPGGADSPEALWDVVAAGTDAFRPFPRDRGWDAGALGHDGIVREGGFLDDVAGFDAEFFGVSPREAVAMDPQQRLLLETAWEAVERAGIDPRTLRGSRTGVYAGTNGGDYTALLTASPQLAEAEGFLGTGNAASVVSGRVAYALGLEGPALTVDTACSASLVALHLAVTALQRGECDLALAGGATVMSTPALFAEFHRQGGLASDGRCRSYAEGADGTGWGEGVGVLLVERLSDARRHGHRVLATVRGSAVNQDGASHGLTAPNGPAQQRVIRAALAAGGLSPADVDVVEGHGTGTALGDPIEAQALMATYGQGRDGEPLWLRSVKSSIGHTQAAAGVAGVITMIEALRRGVLPASRYADAPSGHVDWSAGAVSLLAASRPWPAVDRPRRAAVSSFGISGTNAHVVLESTSEDPAPAPDESPALWLLSARTDEALAAGARALRRWADEHPGAAPRDVASALAARTPFAARAAVAGDRDALLAGLDAIATGATRPGAPVSGSLAVVFTGQGSQRPGMGRALAAAFPVFAAAFDEVCARFPTEVRDVVLGDDAGALAGTRHAQAGLFAVETALYRLLAAHGITPAVVGGHSIGEITALHVAGVLDLDDACRLVDARGRLMQDLPEGGAMVAVAASEAEVREHLRDGVDLAAVNGEQACVISGDEAAVAAVAEEFRALGRRTRPLTVSHAFHSRRMDPVLDDLRRVVSGLTFHEPHLPVISNGRRDGVTDPEHWVAHVRDTVRFADTVRALDAGTVLELGPDAVLTPAVGELLGAEAAVPSLRRDRDEVADLLTALGALFVRGHAPARDAFGGTPADLPTYPWQHRRFWPEPTTTTALPADPAGLAALVARGDVAEVAEALAVDPDAPLAEVVPALAARTRRDEARAVSAALRYRVSWVPAARTEASRPTGSWLVVTAPGADTGTAEQVRGALEGPVDPTTVALPAGRAAAVDVLRPLAAARPDGVVVVLDGAGRDAAGAALLSLDALADAAVPGRVWFVTRGGAATDATTARLADPDQAAVRGLARVVALEQPARWGGLVDLPPRERTDGHRTNGHRTNGHGTNGPGTNGHRTNGHGTNGHRPDDGPLLAAVLSGAVEDVVAIRDGGALVARLDRVPAGSGSGASADDRLGTVLVTGATGRHGPDLLRGLAARSDALVVLTRRRDPSPATAAAVAAITADGTPVRLVTGDVTDAATVRGLVDEVRPDTVVHAAGTDRMAGLHDLAPDDLDDALHAKLRGAEVLDAAVAPGTALVLFATMGGVWGSGGQGAYAAAGAALETLAARRRARGGRTLAVAWGPWTPAEDDDLGIRAAEELRRRGIGVVAPDTALDVLATSLTEDAGVVAVVDVDWSAFLPGYTSGAPRPLVADLPEARAHADEHRRVVEDAATDARDLADRLRAAGPSERLELLLDLVRRRAAAVLGHGAPDDVEPDAPFLETGFDSMTAVEMRNRLRADTGVELAPTVLFDHPTPTVLAQHLTDVLLGERAGASGEGGRGLLTSLYQESVGSGHTTELMTMLTDVARFRPRYTDPAQARSAGTLRLARGPEDGGDGGPLPLVCCSGMAAVAGPHEFARMAATLRGRRDVWALSLPGYNEGELLPADADVAMATLERAVAEAVGDRPFVLFGHSAGAIVAHALAVHLERTGSPLAALVMADTYTGETMHVMQEWQDDLTGGMFVRERSYVPVDDTRLTATGAWFDLLKEWVPSPNVVPTLLVRASEPLGPWTHEEGWQSRWPYEHTAVDAPGNHFSMLTEHSPEAAELVHDWLRAEVEPRRAHELSVTNGPAGS</sequence>
<dbReference type="PROSITE" id="PS52004">
    <property type="entry name" value="KS3_2"/>
    <property type="match status" value="4"/>
</dbReference>
<comment type="cofactor">
    <cofactor evidence="1">
        <name>pantetheine 4'-phosphate</name>
        <dbReference type="ChEBI" id="CHEBI:47942"/>
    </cofactor>
</comment>
<keyword evidence="7" id="KW-0012">Acyltransferase</keyword>
<dbReference type="SUPFAM" id="SSF51735">
    <property type="entry name" value="NAD(P)-binding Rossmann-fold domains"/>
    <property type="match status" value="8"/>
</dbReference>
<keyword evidence="6" id="KW-0511">Multifunctional enzyme</keyword>
<evidence type="ECO:0000313" key="12">
    <source>
        <dbReference type="Proteomes" id="UP001385809"/>
    </source>
</evidence>
<keyword evidence="4" id="KW-0808">Transferase</keyword>
<dbReference type="SUPFAM" id="SSF55048">
    <property type="entry name" value="Probable ACP-binding domain of malonyl-CoA ACP transacylase"/>
    <property type="match status" value="4"/>
</dbReference>
<evidence type="ECO:0000256" key="2">
    <source>
        <dbReference type="ARBA" id="ARBA00022450"/>
    </source>
</evidence>
<dbReference type="Pfam" id="PF00975">
    <property type="entry name" value="Thioesterase"/>
    <property type="match status" value="1"/>
</dbReference>
<dbReference type="InterPro" id="IPR020806">
    <property type="entry name" value="PKS_PP-bd"/>
</dbReference>
<dbReference type="Gene3D" id="3.40.366.10">
    <property type="entry name" value="Malonyl-Coenzyme A Acyl Carrier Protein, domain 2"/>
    <property type="match status" value="4"/>
</dbReference>
<evidence type="ECO:0000256" key="3">
    <source>
        <dbReference type="ARBA" id="ARBA00022553"/>
    </source>
</evidence>
<dbReference type="PANTHER" id="PTHR43775:SF51">
    <property type="entry name" value="INACTIVE PHENOLPHTHIOCEROL SYNTHESIS POLYKETIDE SYNTHASE TYPE I PKS1-RELATED"/>
    <property type="match status" value="1"/>
</dbReference>
<gene>
    <name evidence="11" type="ORF">WCD74_23285</name>
</gene>
<dbReference type="Pfam" id="PF16197">
    <property type="entry name" value="KAsynt_C_assoc"/>
    <property type="match status" value="3"/>
</dbReference>
<dbReference type="Gene3D" id="3.40.47.10">
    <property type="match status" value="4"/>
</dbReference>
<dbReference type="InterPro" id="IPR018201">
    <property type="entry name" value="Ketoacyl_synth_AS"/>
</dbReference>
<dbReference type="Pfam" id="PF02801">
    <property type="entry name" value="Ketoacyl-synt_C"/>
    <property type="match status" value="4"/>
</dbReference>
<dbReference type="InterPro" id="IPR015083">
    <property type="entry name" value="NorB/c/GfsB-D-like_docking"/>
</dbReference>
<dbReference type="InterPro" id="IPR032821">
    <property type="entry name" value="PKS_assoc"/>
</dbReference>
<dbReference type="Pfam" id="PF18369">
    <property type="entry name" value="PKS_DE"/>
    <property type="match status" value="3"/>
</dbReference>
<keyword evidence="3" id="KW-0597">Phosphoprotein</keyword>
<dbReference type="PROSITE" id="PS50075">
    <property type="entry name" value="CARRIER"/>
    <property type="match status" value="4"/>
</dbReference>
<accession>A0ABU8MTR0</accession>
<dbReference type="InterPro" id="IPR029058">
    <property type="entry name" value="AB_hydrolase_fold"/>
</dbReference>
<dbReference type="Proteomes" id="UP001385809">
    <property type="component" value="Unassembled WGS sequence"/>
</dbReference>
<name>A0ABU8MTR0_9PSEU</name>
<dbReference type="Gene3D" id="3.40.50.720">
    <property type="entry name" value="NAD(P)-binding Rossmann-like Domain"/>
    <property type="match status" value="4"/>
</dbReference>
<feature type="domain" description="Carrier" evidence="9">
    <location>
        <begin position="4494"/>
        <end position="4570"/>
    </location>
</feature>
<dbReference type="InterPro" id="IPR016036">
    <property type="entry name" value="Malonyl_transacylase_ACP-bd"/>
</dbReference>
<dbReference type="CDD" id="cd00833">
    <property type="entry name" value="PKS"/>
    <property type="match status" value="4"/>
</dbReference>
<dbReference type="EMBL" id="JBBEGN010000015">
    <property type="protein sequence ID" value="MEJ2870706.1"/>
    <property type="molecule type" value="Genomic_DNA"/>
</dbReference>
<feature type="compositionally biased region" description="Basic and acidic residues" evidence="8">
    <location>
        <begin position="5639"/>
        <end position="5648"/>
    </location>
</feature>
<dbReference type="SMART" id="SM01294">
    <property type="entry name" value="PKS_PP_betabranch"/>
    <property type="match status" value="4"/>
</dbReference>
<feature type="domain" description="Ketosynthase family 3 (KS3)" evidence="10">
    <location>
        <begin position="1579"/>
        <end position="2004"/>
    </location>
</feature>
<evidence type="ECO:0000256" key="6">
    <source>
        <dbReference type="ARBA" id="ARBA00023268"/>
    </source>
</evidence>
<dbReference type="InterPro" id="IPR013968">
    <property type="entry name" value="PKS_KR"/>
</dbReference>
<feature type="domain" description="Carrier" evidence="9">
    <location>
        <begin position="6004"/>
        <end position="6079"/>
    </location>
</feature>
<dbReference type="InterPro" id="IPR006162">
    <property type="entry name" value="Ppantetheine_attach_site"/>
</dbReference>
<dbReference type="SUPFAM" id="SSF47336">
    <property type="entry name" value="ACP-like"/>
    <property type="match status" value="3"/>
</dbReference>
<organism evidence="11 12">
    <name type="scientific">Actinomycetospora aurantiaca</name>
    <dbReference type="NCBI Taxonomy" id="3129233"/>
    <lineage>
        <taxon>Bacteria</taxon>
        <taxon>Bacillati</taxon>
        <taxon>Actinomycetota</taxon>
        <taxon>Actinomycetes</taxon>
        <taxon>Pseudonocardiales</taxon>
        <taxon>Pseudonocardiaceae</taxon>
        <taxon>Actinomycetospora</taxon>
    </lineage>
</organism>
<dbReference type="InterPro" id="IPR001227">
    <property type="entry name" value="Ac_transferase_dom_sf"/>
</dbReference>
<feature type="region of interest" description="Disordered" evidence="8">
    <location>
        <begin position="461"/>
        <end position="493"/>
    </location>
</feature>
<dbReference type="Gene3D" id="3.40.50.1820">
    <property type="entry name" value="alpha/beta hydrolase"/>
    <property type="match status" value="1"/>
</dbReference>
<dbReference type="Gene3D" id="6.10.140.1830">
    <property type="match status" value="4"/>
</dbReference>
<dbReference type="Pfam" id="PF00550">
    <property type="entry name" value="PP-binding"/>
    <property type="match status" value="4"/>
</dbReference>
<dbReference type="PANTHER" id="PTHR43775">
    <property type="entry name" value="FATTY ACID SYNTHASE"/>
    <property type="match status" value="1"/>
</dbReference>
<dbReference type="InterPro" id="IPR050091">
    <property type="entry name" value="PKS_NRPS_Biosynth_Enz"/>
</dbReference>
<evidence type="ECO:0000256" key="1">
    <source>
        <dbReference type="ARBA" id="ARBA00001957"/>
    </source>
</evidence>
<dbReference type="SUPFAM" id="SSF53474">
    <property type="entry name" value="alpha/beta-Hydrolases"/>
    <property type="match status" value="1"/>
</dbReference>
<dbReference type="InterPro" id="IPR041618">
    <property type="entry name" value="PKS_DE"/>
</dbReference>
<dbReference type="SMART" id="SM00822">
    <property type="entry name" value="PKS_KR"/>
    <property type="match status" value="4"/>
</dbReference>
<dbReference type="InterPro" id="IPR014031">
    <property type="entry name" value="Ketoacyl_synth_C"/>
</dbReference>
<dbReference type="Pfam" id="PF00698">
    <property type="entry name" value="Acyl_transf_1"/>
    <property type="match status" value="4"/>
</dbReference>
<dbReference type="InterPro" id="IPR036291">
    <property type="entry name" value="NAD(P)-bd_dom_sf"/>
</dbReference>
<evidence type="ECO:0000259" key="9">
    <source>
        <dbReference type="PROSITE" id="PS50075"/>
    </source>
</evidence>
<comment type="caution">
    <text evidence="11">The sequence shown here is derived from an EMBL/GenBank/DDBJ whole genome shotgun (WGS) entry which is preliminary data.</text>
</comment>
<dbReference type="InterPro" id="IPR014030">
    <property type="entry name" value="Ketoacyl_synth_N"/>
</dbReference>
<reference evidence="11 12" key="1">
    <citation type="submission" date="2024-03" db="EMBL/GenBank/DDBJ databases">
        <title>Actinomycetospora sp. OC33-EN08, a novel actinomycete isolated from wild orchid (Aerides multiflora).</title>
        <authorList>
            <person name="Suriyachadkun C."/>
        </authorList>
    </citation>
    <scope>NUCLEOTIDE SEQUENCE [LARGE SCALE GENOMIC DNA]</scope>
    <source>
        <strain evidence="11 12">OC33-EN08</strain>
    </source>
</reference>
<dbReference type="NCBIfam" id="NF045894">
    <property type="entry name" value="PKS_plus_SDR"/>
    <property type="match status" value="3"/>
</dbReference>
<feature type="domain" description="Ketosynthase family 3 (KS3)" evidence="10">
    <location>
        <begin position="33"/>
        <end position="459"/>
    </location>
</feature>
<dbReference type="Gene3D" id="1.10.1200.10">
    <property type="entry name" value="ACP-like"/>
    <property type="match status" value="4"/>
</dbReference>
<dbReference type="InterPro" id="IPR001031">
    <property type="entry name" value="Thioesterase"/>
</dbReference>
<feature type="domain" description="Carrier" evidence="9">
    <location>
        <begin position="2991"/>
        <end position="3065"/>
    </location>
</feature>
<protein>
    <submittedName>
        <fullName evidence="11">SDR family NAD(P)-dependent oxidoreductase</fullName>
    </submittedName>
</protein>
<feature type="region of interest" description="Disordered" evidence="8">
    <location>
        <begin position="5635"/>
        <end position="5677"/>
    </location>
</feature>
<evidence type="ECO:0000256" key="5">
    <source>
        <dbReference type="ARBA" id="ARBA00023194"/>
    </source>
</evidence>
<dbReference type="Pfam" id="PF00109">
    <property type="entry name" value="ketoacyl-synt"/>
    <property type="match status" value="4"/>
</dbReference>
<proteinExistence type="predicted"/>
<dbReference type="InterPro" id="IPR016039">
    <property type="entry name" value="Thiolase-like"/>
</dbReference>
<dbReference type="InterPro" id="IPR009081">
    <property type="entry name" value="PP-bd_ACP"/>
</dbReference>
<dbReference type="SMART" id="SM00827">
    <property type="entry name" value="PKS_AT"/>
    <property type="match status" value="4"/>
</dbReference>
<feature type="domain" description="Ketosynthase family 3 (KS3)" evidence="10">
    <location>
        <begin position="4587"/>
        <end position="5007"/>
    </location>
</feature>
<dbReference type="InterPro" id="IPR020841">
    <property type="entry name" value="PKS_Beta-ketoAc_synthase_dom"/>
</dbReference>
<evidence type="ECO:0000313" key="11">
    <source>
        <dbReference type="EMBL" id="MEJ2870706.1"/>
    </source>
</evidence>
<keyword evidence="2" id="KW-0596">Phosphopantetheine</keyword>